<evidence type="ECO:0000313" key="1">
    <source>
        <dbReference type="EMBL" id="MEM5550493.1"/>
    </source>
</evidence>
<dbReference type="EMBL" id="JBBMQU010000009">
    <property type="protein sequence ID" value="MEM5550493.1"/>
    <property type="molecule type" value="Genomic_DNA"/>
</dbReference>
<evidence type="ECO:0000313" key="2">
    <source>
        <dbReference type="Proteomes" id="UP001388366"/>
    </source>
</evidence>
<dbReference type="Pfam" id="PF08660">
    <property type="entry name" value="Alg14"/>
    <property type="match status" value="1"/>
</dbReference>
<reference evidence="1 2" key="1">
    <citation type="submission" date="2024-03" db="EMBL/GenBank/DDBJ databases">
        <title>Community enrichment and isolation of bacterial strains for fucoidan degradation.</title>
        <authorList>
            <person name="Sichert A."/>
        </authorList>
    </citation>
    <scope>NUCLEOTIDE SEQUENCE [LARGE SCALE GENOMIC DNA]</scope>
    <source>
        <strain evidence="1 2">AS81</strain>
    </source>
</reference>
<evidence type="ECO:0008006" key="3">
    <source>
        <dbReference type="Google" id="ProtNLM"/>
    </source>
</evidence>
<name>A0ABU9U0B5_9GAMM</name>
<organism evidence="1 2">
    <name type="scientific">Pseudoalteromonas neustonica</name>
    <dbReference type="NCBI Taxonomy" id="1840331"/>
    <lineage>
        <taxon>Bacteria</taxon>
        <taxon>Pseudomonadati</taxon>
        <taxon>Pseudomonadota</taxon>
        <taxon>Gammaproteobacteria</taxon>
        <taxon>Alteromonadales</taxon>
        <taxon>Pseudoalteromonadaceae</taxon>
        <taxon>Pseudoalteromonas</taxon>
    </lineage>
</organism>
<protein>
    <recommendedName>
        <fullName evidence="3">UDP-N-acetylglucosamine--LPS N-acetylglucosamine transferase</fullName>
    </recommendedName>
</protein>
<keyword evidence="2" id="KW-1185">Reference proteome</keyword>
<dbReference type="Proteomes" id="UP001388366">
    <property type="component" value="Unassembled WGS sequence"/>
</dbReference>
<dbReference type="InterPro" id="IPR013969">
    <property type="entry name" value="Oligosacch_biosynth_Alg14"/>
</dbReference>
<gene>
    <name evidence="1" type="ORF">WNY63_07110</name>
</gene>
<proteinExistence type="predicted"/>
<comment type="caution">
    <text evidence="1">The sequence shown here is derived from an EMBL/GenBank/DDBJ whole genome shotgun (WGS) entry which is preliminary data.</text>
</comment>
<sequence length="150" mass="16696">MKKKRVMAIASRGGHWIQLNRLSAVWDDHDVVFITNDASLKSHVGNNRFETVIDANMDQKFKLILLAAQTCFKVLKHRPHVIISTGAAPGFFALLWGKLIGAKTVWVDSVANAEELSLAGSKVSKIADVWLTQWPEVAKENGPIYKGRVF</sequence>
<dbReference type="RefSeq" id="WP_342883634.1">
    <property type="nucleotide sequence ID" value="NZ_JBBMQU010000009.1"/>
</dbReference>
<dbReference type="Gene3D" id="3.40.50.2000">
    <property type="entry name" value="Glycogen Phosphorylase B"/>
    <property type="match status" value="1"/>
</dbReference>
<accession>A0ABU9U0B5</accession>